<protein>
    <submittedName>
        <fullName evidence="2">Surface-anchored protein</fullName>
    </submittedName>
</protein>
<dbReference type="PROSITE" id="PS51318">
    <property type="entry name" value="TAT"/>
    <property type="match status" value="1"/>
</dbReference>
<feature type="chain" id="PRO_5031077383" evidence="1">
    <location>
        <begin position="36"/>
        <end position="222"/>
    </location>
</feature>
<evidence type="ECO:0000313" key="3">
    <source>
        <dbReference type="Proteomes" id="UP000549971"/>
    </source>
</evidence>
<proteinExistence type="predicted"/>
<dbReference type="InterPro" id="IPR006311">
    <property type="entry name" value="TAT_signal"/>
</dbReference>
<dbReference type="InterPro" id="IPR022435">
    <property type="entry name" value="Surface-anchored_actinobac"/>
</dbReference>
<dbReference type="RefSeq" id="WP_337925842.1">
    <property type="nucleotide sequence ID" value="NZ_JACHMY010000001.1"/>
</dbReference>
<sequence length="222" mass="22855">MTSTLTRKRSLKARLVTGAAAAAVVSLVSIAPAHAAVTISQGHVDAVDVDWTGSALTLDLRDSTVSPAVDRNPADVVLNAVSASKTTVPSNSAYSFLGTAGAPVWILPQTQNSNLVWPGFSTEGVPSGALQNNSVTVRLVSASGPADVSVFTTNSFGTPTVWYDSGNGLPDNRSFPVNTHAHANWAFEAAGTYTLVFEGTATTAAGASVTTGQKTYTFTVQP</sequence>
<reference evidence="2 3" key="1">
    <citation type="submission" date="2020-08" db="EMBL/GenBank/DDBJ databases">
        <title>Sequencing the genomes of 1000 actinobacteria strains.</title>
        <authorList>
            <person name="Klenk H.-P."/>
        </authorList>
    </citation>
    <scope>NUCLEOTIDE SEQUENCE [LARGE SCALE GENOMIC DNA]</scope>
    <source>
        <strain evidence="2 3">DSM 28967</strain>
    </source>
</reference>
<evidence type="ECO:0000256" key="1">
    <source>
        <dbReference type="SAM" id="SignalP"/>
    </source>
</evidence>
<organism evidence="2 3">
    <name type="scientific">Kribbella italica</name>
    <dbReference type="NCBI Taxonomy" id="1540520"/>
    <lineage>
        <taxon>Bacteria</taxon>
        <taxon>Bacillati</taxon>
        <taxon>Actinomycetota</taxon>
        <taxon>Actinomycetes</taxon>
        <taxon>Propionibacteriales</taxon>
        <taxon>Kribbellaceae</taxon>
        <taxon>Kribbella</taxon>
    </lineage>
</organism>
<dbReference type="NCBIfam" id="NF038134">
    <property type="entry name" value="choice_anch_M"/>
    <property type="match status" value="1"/>
</dbReference>
<accession>A0A7W9J8S6</accession>
<keyword evidence="1" id="KW-0732">Signal</keyword>
<keyword evidence="3" id="KW-1185">Reference proteome</keyword>
<dbReference type="AlphaFoldDB" id="A0A7W9J8S6"/>
<name>A0A7W9J8S6_9ACTN</name>
<dbReference type="EMBL" id="JACHMY010000001">
    <property type="protein sequence ID" value="MBB5837638.1"/>
    <property type="molecule type" value="Genomic_DNA"/>
</dbReference>
<feature type="signal peptide" evidence="1">
    <location>
        <begin position="1"/>
        <end position="35"/>
    </location>
</feature>
<gene>
    <name evidence="2" type="ORF">HDA39_004372</name>
</gene>
<dbReference type="Proteomes" id="UP000549971">
    <property type="component" value="Unassembled WGS sequence"/>
</dbReference>
<evidence type="ECO:0000313" key="2">
    <source>
        <dbReference type="EMBL" id="MBB5837638.1"/>
    </source>
</evidence>
<comment type="caution">
    <text evidence="2">The sequence shown here is derived from an EMBL/GenBank/DDBJ whole genome shotgun (WGS) entry which is preliminary data.</text>
</comment>
<dbReference type="NCBIfam" id="TIGR03769">
    <property type="entry name" value="P_ac_wall_RPT"/>
    <property type="match status" value="1"/>
</dbReference>